<sequence>MSSIFTRRYLPWWLDILATAAVVCPVSLVLAGIKETWDNCKCEFCTKFAEGHKIYLRESREAGKEIHSMPAGCYKVEYTTAAAPESLGDKKIRVEFDAAFRKVRYDWPGEGKDT</sequence>
<keyword evidence="1" id="KW-0812">Transmembrane</keyword>
<keyword evidence="1" id="KW-1133">Transmembrane helix</keyword>
<dbReference type="AlphaFoldDB" id="A0AAN8MN60"/>
<name>A0AAN8MN60_9PEZI</name>
<gene>
    <name evidence="2" type="ORF">TWF718_009929</name>
</gene>
<keyword evidence="3" id="KW-1185">Reference proteome</keyword>
<evidence type="ECO:0000313" key="2">
    <source>
        <dbReference type="EMBL" id="KAK6337145.1"/>
    </source>
</evidence>
<reference evidence="2 3" key="1">
    <citation type="submission" date="2019-10" db="EMBL/GenBank/DDBJ databases">
        <authorList>
            <person name="Palmer J.M."/>
        </authorList>
    </citation>
    <scope>NUCLEOTIDE SEQUENCE [LARGE SCALE GENOMIC DNA]</scope>
    <source>
        <strain evidence="2 3">TWF718</strain>
    </source>
</reference>
<proteinExistence type="predicted"/>
<accession>A0AAN8MN60</accession>
<keyword evidence="1" id="KW-0472">Membrane</keyword>
<dbReference type="Proteomes" id="UP001313282">
    <property type="component" value="Unassembled WGS sequence"/>
</dbReference>
<dbReference type="EMBL" id="JAVHNR010000007">
    <property type="protein sequence ID" value="KAK6337145.1"/>
    <property type="molecule type" value="Genomic_DNA"/>
</dbReference>
<comment type="caution">
    <text evidence="2">The sequence shown here is derived from an EMBL/GenBank/DDBJ whole genome shotgun (WGS) entry which is preliminary data.</text>
</comment>
<protein>
    <submittedName>
        <fullName evidence="2">Uncharacterized protein</fullName>
    </submittedName>
</protein>
<feature type="transmembrane region" description="Helical" evidence="1">
    <location>
        <begin position="12"/>
        <end position="33"/>
    </location>
</feature>
<evidence type="ECO:0000313" key="3">
    <source>
        <dbReference type="Proteomes" id="UP001313282"/>
    </source>
</evidence>
<organism evidence="2 3">
    <name type="scientific">Orbilia javanica</name>
    <dbReference type="NCBI Taxonomy" id="47235"/>
    <lineage>
        <taxon>Eukaryota</taxon>
        <taxon>Fungi</taxon>
        <taxon>Dikarya</taxon>
        <taxon>Ascomycota</taxon>
        <taxon>Pezizomycotina</taxon>
        <taxon>Orbiliomycetes</taxon>
        <taxon>Orbiliales</taxon>
        <taxon>Orbiliaceae</taxon>
        <taxon>Orbilia</taxon>
    </lineage>
</organism>
<evidence type="ECO:0000256" key="1">
    <source>
        <dbReference type="SAM" id="Phobius"/>
    </source>
</evidence>